<dbReference type="InterPro" id="IPR024775">
    <property type="entry name" value="DinB-like"/>
</dbReference>
<dbReference type="OrthoDB" id="2363925at2"/>
<dbReference type="EMBL" id="FUKQ01000018">
    <property type="protein sequence ID" value="SJN25632.1"/>
    <property type="molecule type" value="Genomic_DNA"/>
</dbReference>
<reference evidence="2 3" key="1">
    <citation type="submission" date="2017-02" db="EMBL/GenBank/DDBJ databases">
        <authorList>
            <person name="Peterson S.W."/>
        </authorList>
    </citation>
    <scope>NUCLEOTIDE SEQUENCE [LARGE SCALE GENOMIC DNA]</scope>
    <source>
        <strain evidence="2 3">LSP_Lj1</strain>
    </source>
</reference>
<evidence type="ECO:0000259" key="1">
    <source>
        <dbReference type="Pfam" id="PF12867"/>
    </source>
</evidence>
<dbReference type="Gene3D" id="1.20.120.450">
    <property type="entry name" value="dinb family like domain"/>
    <property type="match status" value="1"/>
</dbReference>
<feature type="domain" description="DinB-like" evidence="1">
    <location>
        <begin position="21"/>
        <end position="159"/>
    </location>
</feature>
<dbReference type="RefSeq" id="WP_094764047.1">
    <property type="nucleotide sequence ID" value="NZ_FUKQ01000018.1"/>
</dbReference>
<organism evidence="2 3">
    <name type="scientific">Luteococcus japonicus LSP_Lj1</name>
    <dbReference type="NCBI Taxonomy" id="1255658"/>
    <lineage>
        <taxon>Bacteria</taxon>
        <taxon>Bacillati</taxon>
        <taxon>Actinomycetota</taxon>
        <taxon>Actinomycetes</taxon>
        <taxon>Propionibacteriales</taxon>
        <taxon>Propionibacteriaceae</taxon>
        <taxon>Luteococcus</taxon>
    </lineage>
</organism>
<evidence type="ECO:0000313" key="2">
    <source>
        <dbReference type="EMBL" id="SJN25632.1"/>
    </source>
</evidence>
<proteinExistence type="predicted"/>
<protein>
    <recommendedName>
        <fullName evidence="1">DinB-like domain-containing protein</fullName>
    </recommendedName>
</protein>
<gene>
    <name evidence="2" type="ORF">FM114_04820</name>
</gene>
<keyword evidence="3" id="KW-1185">Reference proteome</keyword>
<name>A0A1R4J0M0_9ACTN</name>
<dbReference type="STRING" id="1255658.FM114_04820"/>
<dbReference type="SUPFAM" id="SSF109854">
    <property type="entry name" value="DinB/YfiT-like putative metalloenzymes"/>
    <property type="match status" value="1"/>
</dbReference>
<dbReference type="AlphaFoldDB" id="A0A1R4J0M0"/>
<dbReference type="Proteomes" id="UP000188342">
    <property type="component" value="Unassembled WGS sequence"/>
</dbReference>
<accession>A0A1R4J0M0</accession>
<dbReference type="Pfam" id="PF12867">
    <property type="entry name" value="DinB_2"/>
    <property type="match status" value="1"/>
</dbReference>
<evidence type="ECO:0000313" key="3">
    <source>
        <dbReference type="Proteomes" id="UP000188342"/>
    </source>
</evidence>
<dbReference type="InterPro" id="IPR034660">
    <property type="entry name" value="DinB/YfiT-like"/>
</dbReference>
<dbReference type="NCBIfam" id="NF047843">
    <property type="entry name" value="MST_Rv0443"/>
    <property type="match status" value="1"/>
</dbReference>
<sequence length="173" mass="18824">MDTREILTDASRRPLYTAAVLLKGIGAETLNAHPAPGANSISWLVWHAARQMDVQLAELTGRPTVWERDGWAQKLGVDRGPDDFGFGDGPEQVAALRIEDSAALEALLVACVEELVAYVDTLSPEDLDEVIDDRWDPPVTRGVRIVSIIDDAVVHLGQASYARGLLEGWKLGV</sequence>